<evidence type="ECO:0000256" key="1">
    <source>
        <dbReference type="SAM" id="MobiDB-lite"/>
    </source>
</evidence>
<organism evidence="3 4">
    <name type="scientific">Gomphillus americanus</name>
    <dbReference type="NCBI Taxonomy" id="1940652"/>
    <lineage>
        <taxon>Eukaryota</taxon>
        <taxon>Fungi</taxon>
        <taxon>Dikarya</taxon>
        <taxon>Ascomycota</taxon>
        <taxon>Pezizomycotina</taxon>
        <taxon>Lecanoromycetes</taxon>
        <taxon>OSLEUM clade</taxon>
        <taxon>Ostropomycetidae</taxon>
        <taxon>Ostropales</taxon>
        <taxon>Graphidaceae</taxon>
        <taxon>Gomphilloideae</taxon>
        <taxon>Gomphillus</taxon>
    </lineage>
</organism>
<name>A0A8H3IHY8_9LECA</name>
<feature type="region of interest" description="Disordered" evidence="1">
    <location>
        <begin position="119"/>
        <end position="146"/>
    </location>
</feature>
<evidence type="ECO:0000313" key="3">
    <source>
        <dbReference type="EMBL" id="CAF9916295.1"/>
    </source>
</evidence>
<reference evidence="3" key="1">
    <citation type="submission" date="2021-03" db="EMBL/GenBank/DDBJ databases">
        <authorList>
            <person name="Tagirdzhanova G."/>
        </authorList>
    </citation>
    <scope>NUCLEOTIDE SEQUENCE</scope>
</reference>
<gene>
    <name evidence="3" type="ORF">GOMPHAMPRED_000950</name>
</gene>
<feature type="signal peptide" evidence="2">
    <location>
        <begin position="1"/>
        <end position="17"/>
    </location>
</feature>
<keyword evidence="2" id="KW-0732">Signal</keyword>
<feature type="chain" id="PRO_5034741823" description="Lysozyme" evidence="2">
    <location>
        <begin position="18"/>
        <end position="331"/>
    </location>
</feature>
<evidence type="ECO:0000313" key="4">
    <source>
        <dbReference type="Proteomes" id="UP000664169"/>
    </source>
</evidence>
<protein>
    <recommendedName>
        <fullName evidence="5">Lysozyme</fullName>
    </recommendedName>
</protein>
<sequence>MLIRLFLVGGLVALSNASPLSHFARGCTEGLFNCLDGRTYQQCVAGGTWSVTMQVAPGTTCQIGISANPWALTSPVSVASAAVVSQPISPTVISTPTPAATSIATTTLTSQSSLASTSSVISAQPSTSSPQAAQNPSTGSSEGSSSCVDIKSIDDWLTWDEMKQKYTSVLGTSCQSSWQVANNSPDETQAVFNAIEANHGTVDPRFVLAIVVQESSGCVRVVTTNNGVRNPGLMQDSNGSHSCNEGGVVQNPCPTVQINGMIQDGISGGDDNYEKALASAESAGFSGAMQYAVAARIYNSGSFEGNNLCNGITATASYVTDIMNRLQSSAL</sequence>
<dbReference type="OrthoDB" id="2342176at2759"/>
<dbReference type="AlphaFoldDB" id="A0A8H3IHY8"/>
<proteinExistence type="predicted"/>
<accession>A0A8H3IHY8</accession>
<dbReference type="EMBL" id="CAJPDQ010000011">
    <property type="protein sequence ID" value="CAF9916295.1"/>
    <property type="molecule type" value="Genomic_DNA"/>
</dbReference>
<dbReference type="Proteomes" id="UP000664169">
    <property type="component" value="Unassembled WGS sequence"/>
</dbReference>
<evidence type="ECO:0000256" key="2">
    <source>
        <dbReference type="SAM" id="SignalP"/>
    </source>
</evidence>
<evidence type="ECO:0008006" key="5">
    <source>
        <dbReference type="Google" id="ProtNLM"/>
    </source>
</evidence>
<comment type="caution">
    <text evidence="3">The sequence shown here is derived from an EMBL/GenBank/DDBJ whole genome shotgun (WGS) entry which is preliminary data.</text>
</comment>
<dbReference type="Gene3D" id="1.10.530.10">
    <property type="match status" value="1"/>
</dbReference>
<keyword evidence="4" id="KW-1185">Reference proteome</keyword>